<dbReference type="PROSITE" id="PS50118">
    <property type="entry name" value="HMG_BOX_2"/>
    <property type="match status" value="1"/>
</dbReference>
<keyword evidence="5" id="KW-1185">Reference proteome</keyword>
<evidence type="ECO:0000256" key="1">
    <source>
        <dbReference type="PROSITE-ProRule" id="PRU00267"/>
    </source>
</evidence>
<dbReference type="GO" id="GO:0003677">
    <property type="term" value="F:DNA binding"/>
    <property type="evidence" value="ECO:0007669"/>
    <property type="project" value="UniProtKB-UniRule"/>
</dbReference>
<feature type="DNA-binding region" description="HMG box" evidence="1">
    <location>
        <begin position="91"/>
        <end position="157"/>
    </location>
</feature>
<sequence length="394" mass="45783">MILVSCRKRVEAARDFPPYCGRNAPVFNDNYAFEESIKKFEWFTREVKSNEDPEEISESSDDYEISLGTMKSTDLAIVVGEDDIEIEAESLKQPNGGYMYFYMTECQRLKEAGNHIGLVKNDVLEKWKSMTDAEKELYVTRSKMDRQEYKAWRKAHEKKHKVTYAEVEEEIKSGSYEGDDLKARVLLYLIRIFLYPTGDTSPEQGQYEVDLRCRLERQSRVKEAIERLKGEVGGKIDGVVKEVVELRGKVKMGEIKEMKSYVEEKYDELKKHEEEKMEEVRRKDVDVIYTSENVIDANLDSECPAPKKKQKVEKVEIPSGIGDYEAAMCDYLWNSGLQATWTLCYESKKLLRKIGYLPYNYAKHVLDGKATLDGVASFWEMILNNYLKFTDCDR</sequence>
<dbReference type="Proteomes" id="UP000436088">
    <property type="component" value="Unassembled WGS sequence"/>
</dbReference>
<dbReference type="EMBL" id="VEPZ02000163">
    <property type="protein sequence ID" value="KAE8732415.1"/>
    <property type="molecule type" value="Genomic_DNA"/>
</dbReference>
<evidence type="ECO:0000313" key="4">
    <source>
        <dbReference type="EMBL" id="KAE8732415.1"/>
    </source>
</evidence>
<evidence type="ECO:0000256" key="2">
    <source>
        <dbReference type="SAM" id="Coils"/>
    </source>
</evidence>
<dbReference type="InterPro" id="IPR036910">
    <property type="entry name" value="HMG_box_dom_sf"/>
</dbReference>
<gene>
    <name evidence="4" type="ORF">F3Y22_tig00002193pilonHSYRG00134</name>
</gene>
<dbReference type="AlphaFoldDB" id="A0A6A3CS90"/>
<dbReference type="Gene3D" id="1.10.30.10">
    <property type="entry name" value="High mobility group box domain"/>
    <property type="match status" value="1"/>
</dbReference>
<feature type="domain" description="HMG box" evidence="3">
    <location>
        <begin position="91"/>
        <end position="157"/>
    </location>
</feature>
<name>A0A6A3CS90_HIBSY</name>
<proteinExistence type="predicted"/>
<feature type="coiled-coil region" evidence="2">
    <location>
        <begin position="255"/>
        <end position="283"/>
    </location>
</feature>
<reference evidence="4" key="1">
    <citation type="submission" date="2019-09" db="EMBL/GenBank/DDBJ databases">
        <title>Draft genome information of white flower Hibiscus syriacus.</title>
        <authorList>
            <person name="Kim Y.-M."/>
        </authorList>
    </citation>
    <scope>NUCLEOTIDE SEQUENCE [LARGE SCALE GENOMIC DNA]</scope>
    <source>
        <strain evidence="4">YM2019G1</strain>
    </source>
</reference>
<keyword evidence="2" id="KW-0175">Coiled coil</keyword>
<organism evidence="4 5">
    <name type="scientific">Hibiscus syriacus</name>
    <name type="common">Rose of Sharon</name>
    <dbReference type="NCBI Taxonomy" id="106335"/>
    <lineage>
        <taxon>Eukaryota</taxon>
        <taxon>Viridiplantae</taxon>
        <taxon>Streptophyta</taxon>
        <taxon>Embryophyta</taxon>
        <taxon>Tracheophyta</taxon>
        <taxon>Spermatophyta</taxon>
        <taxon>Magnoliopsida</taxon>
        <taxon>eudicotyledons</taxon>
        <taxon>Gunneridae</taxon>
        <taxon>Pentapetalae</taxon>
        <taxon>rosids</taxon>
        <taxon>malvids</taxon>
        <taxon>Malvales</taxon>
        <taxon>Malvaceae</taxon>
        <taxon>Malvoideae</taxon>
        <taxon>Hibiscus</taxon>
    </lineage>
</organism>
<keyword evidence="1" id="KW-0539">Nucleus</keyword>
<dbReference type="InterPro" id="IPR009071">
    <property type="entry name" value="HMG_box_dom"/>
</dbReference>
<accession>A0A6A3CS90</accession>
<evidence type="ECO:0000259" key="3">
    <source>
        <dbReference type="PROSITE" id="PS50118"/>
    </source>
</evidence>
<keyword evidence="1" id="KW-0238">DNA-binding</keyword>
<dbReference type="GO" id="GO:0005634">
    <property type="term" value="C:nucleus"/>
    <property type="evidence" value="ECO:0007669"/>
    <property type="project" value="UniProtKB-UniRule"/>
</dbReference>
<evidence type="ECO:0000313" key="5">
    <source>
        <dbReference type="Proteomes" id="UP000436088"/>
    </source>
</evidence>
<dbReference type="Pfam" id="PF09011">
    <property type="entry name" value="HMG_box_2"/>
    <property type="match status" value="1"/>
</dbReference>
<dbReference type="CDD" id="cd00084">
    <property type="entry name" value="HMG-box_SF"/>
    <property type="match status" value="1"/>
</dbReference>
<protein>
    <recommendedName>
        <fullName evidence="3">HMG box domain-containing protein</fullName>
    </recommendedName>
</protein>
<comment type="caution">
    <text evidence="4">The sequence shown here is derived from an EMBL/GenBank/DDBJ whole genome shotgun (WGS) entry which is preliminary data.</text>
</comment>
<dbReference type="SUPFAM" id="SSF47095">
    <property type="entry name" value="HMG-box"/>
    <property type="match status" value="1"/>
</dbReference>